<sequence>MNLENDWRNKTILELEKKDSVGIAFDSHLIKEVNKLLQKPLNTFSIEDLRLMIGQQIGLKYLVLLAIEVLEKDLFAVGNFYEGDLLQCVLNIESKFWNDYQSSWIKLDGLIAGKEAGLSIRKIKTTTFYSK</sequence>
<comment type="caution">
    <text evidence="1">The sequence shown here is derived from an EMBL/GenBank/DDBJ whole genome shotgun (WGS) entry which is preliminary data.</text>
</comment>
<keyword evidence="2" id="KW-1185">Reference proteome</keyword>
<dbReference type="OrthoDB" id="4829274at2"/>
<dbReference type="AlphaFoldDB" id="A0A562UF75"/>
<organism evidence="1 2">
    <name type="scientific">Mucilaginibacter frigoritolerans</name>
    <dbReference type="NCBI Taxonomy" id="652788"/>
    <lineage>
        <taxon>Bacteria</taxon>
        <taxon>Pseudomonadati</taxon>
        <taxon>Bacteroidota</taxon>
        <taxon>Sphingobacteriia</taxon>
        <taxon>Sphingobacteriales</taxon>
        <taxon>Sphingobacteriaceae</taxon>
        <taxon>Mucilaginibacter</taxon>
    </lineage>
</organism>
<dbReference type="CDD" id="cd20691">
    <property type="entry name" value="CdiI_EC536-like"/>
    <property type="match status" value="1"/>
</dbReference>
<evidence type="ECO:0000313" key="2">
    <source>
        <dbReference type="Proteomes" id="UP000317010"/>
    </source>
</evidence>
<accession>A0A562UF75</accession>
<dbReference type="RefSeq" id="WP_144908703.1">
    <property type="nucleotide sequence ID" value="NZ_VLLI01000001.1"/>
</dbReference>
<dbReference type="Pfam" id="PF18616">
    <property type="entry name" value="CdiI_3"/>
    <property type="match status" value="1"/>
</dbReference>
<name>A0A562UF75_9SPHI</name>
<reference evidence="1 2" key="1">
    <citation type="submission" date="2019-07" db="EMBL/GenBank/DDBJ databases">
        <title>Genomic Encyclopedia of Archaeal and Bacterial Type Strains, Phase II (KMG-II): from individual species to whole genera.</title>
        <authorList>
            <person name="Goeker M."/>
        </authorList>
    </citation>
    <scope>NUCLEOTIDE SEQUENCE [LARGE SCALE GENOMIC DNA]</scope>
    <source>
        <strain evidence="1 2">ATCC BAA-1854</strain>
    </source>
</reference>
<dbReference type="EMBL" id="VLLI01000001">
    <property type="protein sequence ID" value="TWJ04462.1"/>
    <property type="molecule type" value="Genomic_DNA"/>
</dbReference>
<gene>
    <name evidence="1" type="ORF">JN11_00171</name>
</gene>
<evidence type="ECO:0000313" key="1">
    <source>
        <dbReference type="EMBL" id="TWJ04462.1"/>
    </source>
</evidence>
<proteinExistence type="predicted"/>
<dbReference type="InterPro" id="IPR040547">
    <property type="entry name" value="CdiI"/>
</dbReference>
<dbReference type="Proteomes" id="UP000317010">
    <property type="component" value="Unassembled WGS sequence"/>
</dbReference>
<protein>
    <submittedName>
        <fullName evidence="1">Uncharacterized protein</fullName>
    </submittedName>
</protein>